<dbReference type="HOGENOM" id="CLU_1805624_0_0_1"/>
<evidence type="ECO:0000256" key="1">
    <source>
        <dbReference type="SAM" id="Phobius"/>
    </source>
</evidence>
<dbReference type="AlphaFoldDB" id="C0NUR6"/>
<feature type="transmembrane region" description="Helical" evidence="1">
    <location>
        <begin position="12"/>
        <end position="31"/>
    </location>
</feature>
<name>C0NUR6_AJECG</name>
<keyword evidence="1" id="KW-1133">Transmembrane helix</keyword>
<protein>
    <submittedName>
        <fullName evidence="2">Uncharacterized protein</fullName>
    </submittedName>
</protein>
<dbReference type="InParanoid" id="C0NUR6"/>
<gene>
    <name evidence="2" type="ORF">HCBG_06680</name>
</gene>
<keyword evidence="1" id="KW-0812">Transmembrane</keyword>
<organism evidence="2 3">
    <name type="scientific">Ajellomyces capsulatus (strain G186AR / H82 / ATCC MYA-2454 / RMSCC 2432)</name>
    <name type="common">Darling's disease fungus</name>
    <name type="synonym">Histoplasma capsulatum</name>
    <dbReference type="NCBI Taxonomy" id="447093"/>
    <lineage>
        <taxon>Eukaryota</taxon>
        <taxon>Fungi</taxon>
        <taxon>Dikarya</taxon>
        <taxon>Ascomycota</taxon>
        <taxon>Pezizomycotina</taxon>
        <taxon>Eurotiomycetes</taxon>
        <taxon>Eurotiomycetidae</taxon>
        <taxon>Onygenales</taxon>
        <taxon>Ajellomycetaceae</taxon>
        <taxon>Histoplasma</taxon>
    </lineage>
</organism>
<dbReference type="EMBL" id="GG663372">
    <property type="protein sequence ID" value="EEH04729.1"/>
    <property type="molecule type" value="Genomic_DNA"/>
</dbReference>
<keyword evidence="3" id="KW-1185">Reference proteome</keyword>
<reference evidence="2" key="1">
    <citation type="submission" date="2009-02" db="EMBL/GenBank/DDBJ databases">
        <title>The Genome Sequence of Ajellomyces capsulatus strain G186AR.</title>
        <authorList>
            <consortium name="The Broad Institute Genome Sequencing Platform"/>
            <person name="Champion M."/>
            <person name="Cuomo C."/>
            <person name="Ma L.-J."/>
            <person name="Henn M.R."/>
            <person name="Sil A."/>
            <person name="Goldman B."/>
            <person name="Young S.K."/>
            <person name="Kodira C.D."/>
            <person name="Zeng Q."/>
            <person name="Koehrsen M."/>
            <person name="Alvarado L."/>
            <person name="Berlin A."/>
            <person name="Borenstein D."/>
            <person name="Chen Z."/>
            <person name="Engels R."/>
            <person name="Freedman E."/>
            <person name="Gellesch M."/>
            <person name="Goldberg J."/>
            <person name="Griggs A."/>
            <person name="Gujja S."/>
            <person name="Heiman D."/>
            <person name="Hepburn T."/>
            <person name="Howarth C."/>
            <person name="Jen D."/>
            <person name="Larson L."/>
            <person name="Lewis B."/>
            <person name="Mehta T."/>
            <person name="Park D."/>
            <person name="Pearson M."/>
            <person name="Roberts A."/>
            <person name="Saif S."/>
            <person name="Shea T."/>
            <person name="Shenoy N."/>
            <person name="Sisk P."/>
            <person name="Stolte C."/>
            <person name="Sykes S."/>
            <person name="Walk T."/>
            <person name="White J."/>
            <person name="Yandava C."/>
            <person name="Klein B."/>
            <person name="McEwen J.G."/>
            <person name="Puccia R."/>
            <person name="Goldman G.H."/>
            <person name="Felipe M.S."/>
            <person name="Nino-Vega G."/>
            <person name="San-Blas G."/>
            <person name="Taylor J."/>
            <person name="Mendoza L."/>
            <person name="Galagan J."/>
            <person name="Nusbaum C."/>
            <person name="Birren B."/>
        </authorList>
    </citation>
    <scope>NUCLEOTIDE SEQUENCE</scope>
    <source>
        <strain evidence="2">G186AR</strain>
    </source>
</reference>
<accession>C0NUR6</accession>
<sequence length="143" mass="15501">MAKTHNLTTVLILRVAFLSLLTVKYVIFEAVSAELGQQKMMCLACFKPVKPITSQLLLGIGGPFSTGEVTTPQCEGAWTVQAQGFLSSLDAECLPKISPYFNPALCFIIDIFTYGVQASKLARGQFSCSKRQGEKVVGALHLI</sequence>
<evidence type="ECO:0000313" key="2">
    <source>
        <dbReference type="EMBL" id="EEH04729.1"/>
    </source>
</evidence>
<dbReference type="GeneID" id="69039696"/>
<evidence type="ECO:0000313" key="3">
    <source>
        <dbReference type="Proteomes" id="UP000001631"/>
    </source>
</evidence>
<dbReference type="RefSeq" id="XP_045285210.1">
    <property type="nucleotide sequence ID" value="XM_045433729.1"/>
</dbReference>
<proteinExistence type="predicted"/>
<keyword evidence="1" id="KW-0472">Membrane</keyword>
<dbReference type="Proteomes" id="UP000001631">
    <property type="component" value="Unassembled WGS sequence"/>
</dbReference>